<dbReference type="InterPro" id="IPR006336">
    <property type="entry name" value="GCS2"/>
</dbReference>
<dbReference type="EMBL" id="JACCBI010000001">
    <property type="protein sequence ID" value="NYD65732.1"/>
    <property type="molecule type" value="Genomic_DNA"/>
</dbReference>
<dbReference type="Proteomes" id="UP000292686">
    <property type="component" value="Unassembled WGS sequence"/>
</dbReference>
<dbReference type="GO" id="GO:0042398">
    <property type="term" value="P:modified amino acid biosynthetic process"/>
    <property type="evidence" value="ECO:0007669"/>
    <property type="project" value="InterPro"/>
</dbReference>
<dbReference type="PANTHER" id="PTHR36510:SF1">
    <property type="entry name" value="GLUTAMATE--CYSTEINE LIGASE 2-RELATED"/>
    <property type="match status" value="1"/>
</dbReference>
<dbReference type="PANTHER" id="PTHR36510">
    <property type="entry name" value="GLUTAMATE--CYSTEINE LIGASE 2-RELATED"/>
    <property type="match status" value="1"/>
</dbReference>
<dbReference type="SUPFAM" id="SSF55931">
    <property type="entry name" value="Glutamine synthetase/guanido kinase"/>
    <property type="match status" value="1"/>
</dbReference>
<dbReference type="EC" id="6.3.2.2" evidence="5"/>
<dbReference type="Proteomes" id="UP000581087">
    <property type="component" value="Unassembled WGS sequence"/>
</dbReference>
<dbReference type="HAMAP" id="MF_01609">
    <property type="entry name" value="Glu_cys_ligase_2"/>
    <property type="match status" value="1"/>
</dbReference>
<comment type="catalytic activity">
    <reaction evidence="4 5">
        <text>L-cysteine + L-glutamate + ATP = gamma-L-glutamyl-L-cysteine + ADP + phosphate + H(+)</text>
        <dbReference type="Rhea" id="RHEA:13285"/>
        <dbReference type="ChEBI" id="CHEBI:15378"/>
        <dbReference type="ChEBI" id="CHEBI:29985"/>
        <dbReference type="ChEBI" id="CHEBI:30616"/>
        <dbReference type="ChEBI" id="CHEBI:35235"/>
        <dbReference type="ChEBI" id="CHEBI:43474"/>
        <dbReference type="ChEBI" id="CHEBI:58173"/>
        <dbReference type="ChEBI" id="CHEBI:456216"/>
        <dbReference type="EC" id="6.3.2.2"/>
    </reaction>
</comment>
<dbReference type="GO" id="GO:0004357">
    <property type="term" value="F:glutamate-cysteine ligase activity"/>
    <property type="evidence" value="ECO:0007669"/>
    <property type="project" value="UniProtKB-EC"/>
</dbReference>
<keyword evidence="3 5" id="KW-0067">ATP-binding</keyword>
<evidence type="ECO:0000256" key="3">
    <source>
        <dbReference type="ARBA" id="ARBA00022840"/>
    </source>
</evidence>
<organism evidence="7 8">
    <name type="scientific">Agromyces atrinae</name>
    <dbReference type="NCBI Taxonomy" id="592376"/>
    <lineage>
        <taxon>Bacteria</taxon>
        <taxon>Bacillati</taxon>
        <taxon>Actinomycetota</taxon>
        <taxon>Actinomycetes</taxon>
        <taxon>Micrococcales</taxon>
        <taxon>Microbacteriaceae</taxon>
        <taxon>Agromyces</taxon>
    </lineage>
</organism>
<comment type="function">
    <text evidence="5">ATP-dependent carboxylate-amine ligase which exhibits weak glutamate--cysteine ligase activity.</text>
</comment>
<sequence length="402" mass="44658">MSVEPPEADPGARAPSIPFAVSPRSTVGIEWEIAIVDPTTGELASVADRVLDALRSPDGSHHPHITEELLLNTVELVSGVHTTVADAIADLEGQLDEVRAVTDELGYELICSGSHPFSQWYDQKLTDKERYHKLIERTQWWGRNMMIWGIHVHVGIEDRDKVVPILGALLGYLPHLQALSASSPYWAGVETGYASNRALMFQQLPTAGLPYALADWHSFERFVDDLARTGVIDDHSEVRWDIRPSPKWGTIEIRACDGVSTAREVAGIAAFIQCLVEWLSSRLDDGETLPAMQPWFVRENKWRAARYGLDAEIILDLAGDERLVVDHTRELLTILAPYADRLGCSAELQSLRDILDHGGSYQRQLRVAAENDGDLRAVVMHLARELRDGSHSTRETADQPAG</sequence>
<dbReference type="AlphaFoldDB" id="A0A4V1R210"/>
<evidence type="ECO:0000256" key="4">
    <source>
        <dbReference type="ARBA" id="ARBA00048819"/>
    </source>
</evidence>
<keyword evidence="8" id="KW-1185">Reference proteome</keyword>
<dbReference type="InterPro" id="IPR050141">
    <property type="entry name" value="GCL_type2/YbdK_subfam"/>
</dbReference>
<keyword evidence="2 5" id="KW-0547">Nucleotide-binding</keyword>
<protein>
    <recommendedName>
        <fullName evidence="5">Putative glutamate--cysteine ligase 2</fullName>
        <ecNumber evidence="5">6.3.2.2</ecNumber>
    </recommendedName>
    <alternativeName>
        <fullName evidence="5">Gamma-glutamylcysteine synthetase 2</fullName>
        <shortName evidence="5">GCS 2</shortName>
        <shortName evidence="5">Gamma-GCS 2</shortName>
    </alternativeName>
</protein>
<name>A0A4V1R210_9MICO</name>
<evidence type="ECO:0000256" key="5">
    <source>
        <dbReference type="HAMAP-Rule" id="MF_01609"/>
    </source>
</evidence>
<dbReference type="NCBIfam" id="NF010043">
    <property type="entry name" value="PRK13517.1-3"/>
    <property type="match status" value="1"/>
</dbReference>
<evidence type="ECO:0000313" key="9">
    <source>
        <dbReference type="Proteomes" id="UP000581087"/>
    </source>
</evidence>
<reference evidence="6 9" key="2">
    <citation type="submission" date="2020-07" db="EMBL/GenBank/DDBJ databases">
        <title>Sequencing the genomes of 1000 actinobacteria strains.</title>
        <authorList>
            <person name="Klenk H.-P."/>
        </authorList>
    </citation>
    <scope>NUCLEOTIDE SEQUENCE [LARGE SCALE GENOMIC DNA]</scope>
    <source>
        <strain evidence="6 9">DSM 23870</strain>
    </source>
</reference>
<dbReference type="NCBIfam" id="TIGR02050">
    <property type="entry name" value="gshA_cyan_rel"/>
    <property type="match status" value="1"/>
</dbReference>
<dbReference type="InterPro" id="IPR014746">
    <property type="entry name" value="Gln_synth/guanido_kin_cat_dom"/>
</dbReference>
<dbReference type="Gene3D" id="3.30.590.20">
    <property type="match status" value="1"/>
</dbReference>
<dbReference type="InterPro" id="IPR011793">
    <property type="entry name" value="YbdK"/>
</dbReference>
<comment type="similarity">
    <text evidence="5">Belongs to the glutamate--cysteine ligase type 2 family. YbdK subfamily.</text>
</comment>
<dbReference type="EMBL" id="SDPM01000009">
    <property type="protein sequence ID" value="RXZ85526.1"/>
    <property type="molecule type" value="Genomic_DNA"/>
</dbReference>
<accession>A0A4V1R210</accession>
<evidence type="ECO:0000256" key="1">
    <source>
        <dbReference type="ARBA" id="ARBA00022598"/>
    </source>
</evidence>
<dbReference type="NCBIfam" id="NF010042">
    <property type="entry name" value="PRK13517.1-2"/>
    <property type="match status" value="1"/>
</dbReference>
<dbReference type="OrthoDB" id="9769628at2"/>
<evidence type="ECO:0000313" key="8">
    <source>
        <dbReference type="Proteomes" id="UP000292686"/>
    </source>
</evidence>
<dbReference type="NCBIfam" id="NF010044">
    <property type="entry name" value="PRK13517.1-4"/>
    <property type="match status" value="1"/>
</dbReference>
<keyword evidence="1 5" id="KW-0436">Ligase</keyword>
<gene>
    <name evidence="6" type="ORF">BJ972_000251</name>
    <name evidence="7" type="ORF">ESP50_15105</name>
</gene>
<comment type="caution">
    <text evidence="7">The sequence shown here is derived from an EMBL/GenBank/DDBJ whole genome shotgun (WGS) entry which is preliminary data.</text>
</comment>
<evidence type="ECO:0000256" key="2">
    <source>
        <dbReference type="ARBA" id="ARBA00022741"/>
    </source>
</evidence>
<dbReference type="Pfam" id="PF04107">
    <property type="entry name" value="GCS2"/>
    <property type="match status" value="1"/>
</dbReference>
<evidence type="ECO:0000313" key="6">
    <source>
        <dbReference type="EMBL" id="NYD65732.1"/>
    </source>
</evidence>
<reference evidence="7 8" key="1">
    <citation type="submission" date="2019-01" db="EMBL/GenBank/DDBJ databases">
        <title>Agromyces.</title>
        <authorList>
            <person name="Li J."/>
        </authorList>
    </citation>
    <scope>NUCLEOTIDE SEQUENCE [LARGE SCALE GENOMIC DNA]</scope>
    <source>
        <strain evidence="7 8">DSM 23870</strain>
    </source>
</reference>
<proteinExistence type="inferred from homology"/>
<dbReference type="GO" id="GO:0005524">
    <property type="term" value="F:ATP binding"/>
    <property type="evidence" value="ECO:0007669"/>
    <property type="project" value="UniProtKB-KW"/>
</dbReference>
<evidence type="ECO:0000313" key="7">
    <source>
        <dbReference type="EMBL" id="RXZ85526.1"/>
    </source>
</evidence>
<dbReference type="RefSeq" id="WP_129176648.1">
    <property type="nucleotide sequence ID" value="NZ_JACCBI010000001.1"/>
</dbReference>